<dbReference type="InterPro" id="IPR050469">
    <property type="entry name" value="Diguanylate_Cyclase"/>
</dbReference>
<feature type="coiled-coil region" evidence="2">
    <location>
        <begin position="359"/>
        <end position="386"/>
    </location>
</feature>
<dbReference type="eggNOG" id="COG2203">
    <property type="taxonomic scope" value="Bacteria"/>
</dbReference>
<dbReference type="InterPro" id="IPR003018">
    <property type="entry name" value="GAF"/>
</dbReference>
<gene>
    <name evidence="4" type="ordered locus">Amet_3698</name>
</gene>
<feature type="repeat" description="TPR" evidence="1">
    <location>
        <begin position="141"/>
        <end position="174"/>
    </location>
</feature>
<dbReference type="PANTHER" id="PTHR45138:SF9">
    <property type="entry name" value="DIGUANYLATE CYCLASE DGCM-RELATED"/>
    <property type="match status" value="1"/>
</dbReference>
<dbReference type="SUPFAM" id="SSF48452">
    <property type="entry name" value="TPR-like"/>
    <property type="match status" value="2"/>
</dbReference>
<dbReference type="Proteomes" id="UP000001572">
    <property type="component" value="Chromosome"/>
</dbReference>
<dbReference type="AlphaFoldDB" id="A6TUF0"/>
<dbReference type="Pfam" id="PF00990">
    <property type="entry name" value="GGDEF"/>
    <property type="match status" value="1"/>
</dbReference>
<dbReference type="PROSITE" id="PS50293">
    <property type="entry name" value="TPR_REGION"/>
    <property type="match status" value="1"/>
</dbReference>
<dbReference type="SMART" id="SM00267">
    <property type="entry name" value="GGDEF"/>
    <property type="match status" value="1"/>
</dbReference>
<dbReference type="InterPro" id="IPR000160">
    <property type="entry name" value="GGDEF_dom"/>
</dbReference>
<dbReference type="HOGENOM" id="CLU_022176_0_1_9"/>
<dbReference type="GO" id="GO:1902201">
    <property type="term" value="P:negative regulation of bacterial-type flagellum-dependent cell motility"/>
    <property type="evidence" value="ECO:0007669"/>
    <property type="project" value="TreeGrafter"/>
</dbReference>
<dbReference type="InterPro" id="IPR019734">
    <property type="entry name" value="TPR_rpt"/>
</dbReference>
<dbReference type="InterPro" id="IPR043128">
    <property type="entry name" value="Rev_trsase/Diguanyl_cyclase"/>
</dbReference>
<keyword evidence="1" id="KW-0802">TPR repeat</keyword>
<feature type="domain" description="GGDEF" evidence="3">
    <location>
        <begin position="609"/>
        <end position="746"/>
    </location>
</feature>
<dbReference type="SUPFAM" id="SSF55781">
    <property type="entry name" value="GAF domain-like"/>
    <property type="match status" value="1"/>
</dbReference>
<keyword evidence="5" id="KW-1185">Reference proteome</keyword>
<dbReference type="SMART" id="SM00065">
    <property type="entry name" value="GAF"/>
    <property type="match status" value="1"/>
</dbReference>
<dbReference type="NCBIfam" id="TIGR00254">
    <property type="entry name" value="GGDEF"/>
    <property type="match status" value="1"/>
</dbReference>
<evidence type="ECO:0000259" key="3">
    <source>
        <dbReference type="PROSITE" id="PS50887"/>
    </source>
</evidence>
<dbReference type="KEGG" id="amt:Amet_3698"/>
<protein>
    <submittedName>
        <fullName evidence="4">Diguanylate cyclase</fullName>
    </submittedName>
</protein>
<dbReference type="SMART" id="SM00028">
    <property type="entry name" value="TPR"/>
    <property type="match status" value="6"/>
</dbReference>
<dbReference type="PANTHER" id="PTHR45138">
    <property type="entry name" value="REGULATORY COMPONENTS OF SENSORY TRANSDUCTION SYSTEM"/>
    <property type="match status" value="1"/>
</dbReference>
<dbReference type="STRING" id="293826.Amet_3698"/>
<proteinExistence type="predicted"/>
<dbReference type="InterPro" id="IPR029016">
    <property type="entry name" value="GAF-like_dom_sf"/>
</dbReference>
<evidence type="ECO:0000313" key="5">
    <source>
        <dbReference type="Proteomes" id="UP000001572"/>
    </source>
</evidence>
<feature type="coiled-coil region" evidence="2">
    <location>
        <begin position="554"/>
        <end position="581"/>
    </location>
</feature>
<dbReference type="OrthoDB" id="9805474at2"/>
<dbReference type="Gene3D" id="3.30.450.40">
    <property type="match status" value="1"/>
</dbReference>
<dbReference type="Gene3D" id="3.30.70.270">
    <property type="match status" value="1"/>
</dbReference>
<dbReference type="eggNOG" id="COG0457">
    <property type="taxonomic scope" value="Bacteria"/>
</dbReference>
<evidence type="ECO:0000256" key="2">
    <source>
        <dbReference type="SAM" id="Coils"/>
    </source>
</evidence>
<dbReference type="RefSeq" id="WP_012064778.1">
    <property type="nucleotide sequence ID" value="NC_009633.1"/>
</dbReference>
<dbReference type="InterPro" id="IPR029787">
    <property type="entry name" value="Nucleotide_cyclase"/>
</dbReference>
<dbReference type="GO" id="GO:0043709">
    <property type="term" value="P:cell adhesion involved in single-species biofilm formation"/>
    <property type="evidence" value="ECO:0007669"/>
    <property type="project" value="TreeGrafter"/>
</dbReference>
<dbReference type="eggNOG" id="COG3706">
    <property type="taxonomic scope" value="Bacteria"/>
</dbReference>
<reference evidence="5" key="1">
    <citation type="journal article" date="2016" name="Genome Announc.">
        <title>Complete genome sequence of Alkaliphilus metalliredigens strain QYMF, an alkaliphilic and metal-reducing bacterium isolated from borax-contaminated leachate ponds.</title>
        <authorList>
            <person name="Hwang C."/>
            <person name="Copeland A."/>
            <person name="Lucas S."/>
            <person name="Lapidus A."/>
            <person name="Barry K."/>
            <person name="Detter J.C."/>
            <person name="Glavina Del Rio T."/>
            <person name="Hammon N."/>
            <person name="Israni S."/>
            <person name="Dalin E."/>
            <person name="Tice H."/>
            <person name="Pitluck S."/>
            <person name="Chertkov O."/>
            <person name="Brettin T."/>
            <person name="Bruce D."/>
            <person name="Han C."/>
            <person name="Schmutz J."/>
            <person name="Larimer F."/>
            <person name="Land M.L."/>
            <person name="Hauser L."/>
            <person name="Kyrpides N."/>
            <person name="Mikhailova N."/>
            <person name="Ye Q."/>
            <person name="Zhou J."/>
            <person name="Richardson P."/>
            <person name="Fields M.W."/>
        </authorList>
    </citation>
    <scope>NUCLEOTIDE SEQUENCE [LARGE SCALE GENOMIC DNA]</scope>
    <source>
        <strain evidence="5">QYMF</strain>
    </source>
</reference>
<dbReference type="GO" id="GO:0005886">
    <property type="term" value="C:plasma membrane"/>
    <property type="evidence" value="ECO:0007669"/>
    <property type="project" value="TreeGrafter"/>
</dbReference>
<dbReference type="Gene3D" id="1.25.40.10">
    <property type="entry name" value="Tetratricopeptide repeat domain"/>
    <property type="match status" value="2"/>
</dbReference>
<keyword evidence="2" id="KW-0175">Coiled coil</keyword>
<sequence>MFQIKWDHKKLIAKCNNTIEKVDLLVLLSEKIENESPTYAFELSQKSHVLASQENYEEGIAKALYGMGRSSWIMGNLEEAASYLLDSLALIQTLEMVEYEVKALNVLGNINLYLQIYDQALAYYLKALKIAEYIDSTYMKAKLYNNIGEIYKELHDYETALQYYTQSLEIHEALGPESSKSIPLSNIGCTYWALEKYDLAKSYHEKVLILNQGSHDKMGEAYSLHQLGRVCHSVNKDDQALPFFQKSLSIFRETDDKFHEIDVLIDLHTLLLESQHYNEALAHLNRALKLAEETKTRAVIAKVCSHSVTAYEHIGNDEMTLYYYKKLHDAERQTNHYELEQRLKSIITQIKADETSQENEVYRLMNLELNKRANELEKKQSELYESYHNVKVISEVGQSITSTLDLDKVFHRVYENINSLMDAAVFGIGLYNEEKKIINYKFYMEEGVKGPGFSTSLNNKSSWAAWSLRNRKEVIVNDVEKQYPLYVKKRLQIVGTQMESIIYYPLIVEEKIVGVLTVQSKKKNAYTQYTLDTIKALGSYISIAINNAQNSQKLATEIQMRKEAQQALEAVNNKLMKLSELDGLTGIPNRRTFDEYFDFRWTKAQQEYSPLSLLFIDIDHFKEYNDFYGHIDGDEVIRQVATALEDAVQREGDFVARYGGDEFVAILPNTGSQGALQVAEVIQQNIQNLRIQHKHSQTANYITASIGIASITPNRMLTKEALIKISDEALYKAKEKGRHRIESIAL</sequence>
<dbReference type="GO" id="GO:0052621">
    <property type="term" value="F:diguanylate cyclase activity"/>
    <property type="evidence" value="ECO:0007669"/>
    <property type="project" value="TreeGrafter"/>
</dbReference>
<name>A6TUF0_ALKMQ</name>
<dbReference type="InterPro" id="IPR011990">
    <property type="entry name" value="TPR-like_helical_dom_sf"/>
</dbReference>
<evidence type="ECO:0000313" key="4">
    <source>
        <dbReference type="EMBL" id="ABR49818.1"/>
    </source>
</evidence>
<dbReference type="Pfam" id="PF13424">
    <property type="entry name" value="TPR_12"/>
    <property type="match status" value="2"/>
</dbReference>
<dbReference type="FunFam" id="3.30.70.270:FF:000001">
    <property type="entry name" value="Diguanylate cyclase domain protein"/>
    <property type="match status" value="1"/>
</dbReference>
<dbReference type="SUPFAM" id="SSF55073">
    <property type="entry name" value="Nucleotide cyclase"/>
    <property type="match status" value="1"/>
</dbReference>
<dbReference type="PROSITE" id="PS50005">
    <property type="entry name" value="TPR"/>
    <property type="match status" value="1"/>
</dbReference>
<dbReference type="Pfam" id="PF13181">
    <property type="entry name" value="TPR_8"/>
    <property type="match status" value="1"/>
</dbReference>
<organism evidence="4 5">
    <name type="scientific">Alkaliphilus metalliredigens (strain QYMF)</name>
    <dbReference type="NCBI Taxonomy" id="293826"/>
    <lineage>
        <taxon>Bacteria</taxon>
        <taxon>Bacillati</taxon>
        <taxon>Bacillota</taxon>
        <taxon>Clostridia</taxon>
        <taxon>Peptostreptococcales</taxon>
        <taxon>Natronincolaceae</taxon>
        <taxon>Alkaliphilus</taxon>
    </lineage>
</organism>
<dbReference type="Pfam" id="PF13185">
    <property type="entry name" value="GAF_2"/>
    <property type="match status" value="1"/>
</dbReference>
<evidence type="ECO:0000256" key="1">
    <source>
        <dbReference type="PROSITE-ProRule" id="PRU00339"/>
    </source>
</evidence>
<dbReference type="PROSITE" id="PS50887">
    <property type="entry name" value="GGDEF"/>
    <property type="match status" value="1"/>
</dbReference>
<accession>A6TUF0</accession>
<dbReference type="EMBL" id="CP000724">
    <property type="protein sequence ID" value="ABR49818.1"/>
    <property type="molecule type" value="Genomic_DNA"/>
</dbReference>
<dbReference type="CDD" id="cd01949">
    <property type="entry name" value="GGDEF"/>
    <property type="match status" value="1"/>
</dbReference>